<comment type="caution">
    <text evidence="2">The sequence shown here is derived from an EMBL/GenBank/DDBJ whole genome shotgun (WGS) entry which is preliminary data.</text>
</comment>
<dbReference type="Proteomes" id="UP000050525">
    <property type="component" value="Unassembled WGS sequence"/>
</dbReference>
<keyword evidence="3" id="KW-1185">Reference proteome</keyword>
<feature type="transmembrane region" description="Helical" evidence="1">
    <location>
        <begin position="12"/>
        <end position="31"/>
    </location>
</feature>
<keyword evidence="1" id="KW-0812">Transmembrane</keyword>
<evidence type="ECO:0000313" key="2">
    <source>
        <dbReference type="EMBL" id="KYO35378.1"/>
    </source>
</evidence>
<gene>
    <name evidence="2" type="ORF">Y1Q_0007966</name>
</gene>
<name>A0A151NF05_ALLMI</name>
<dbReference type="EMBL" id="AKHW03003201">
    <property type="protein sequence ID" value="KYO35378.1"/>
    <property type="molecule type" value="Genomic_DNA"/>
</dbReference>
<keyword evidence="1" id="KW-1133">Transmembrane helix</keyword>
<sequence length="83" mass="9587">MARSRAPPVLYIYVLTLHHTTILSYLLSSYLKNHRAGSIFKSSSPAKNLKETILNSSYILHSWYQTALFLFWIIPQETENTSL</sequence>
<proteinExistence type="predicted"/>
<feature type="transmembrane region" description="Helical" evidence="1">
    <location>
        <begin position="52"/>
        <end position="74"/>
    </location>
</feature>
<accession>A0A151NF05</accession>
<reference evidence="2 3" key="1">
    <citation type="journal article" date="2012" name="Genome Biol.">
        <title>Sequencing three crocodilian genomes to illuminate the evolution of archosaurs and amniotes.</title>
        <authorList>
            <person name="St John J.A."/>
            <person name="Braun E.L."/>
            <person name="Isberg S.R."/>
            <person name="Miles L.G."/>
            <person name="Chong A.Y."/>
            <person name="Gongora J."/>
            <person name="Dalzell P."/>
            <person name="Moran C."/>
            <person name="Bed'hom B."/>
            <person name="Abzhanov A."/>
            <person name="Burgess S.C."/>
            <person name="Cooksey A.M."/>
            <person name="Castoe T.A."/>
            <person name="Crawford N.G."/>
            <person name="Densmore L.D."/>
            <person name="Drew J.C."/>
            <person name="Edwards S.V."/>
            <person name="Faircloth B.C."/>
            <person name="Fujita M.K."/>
            <person name="Greenwold M.J."/>
            <person name="Hoffmann F.G."/>
            <person name="Howard J.M."/>
            <person name="Iguchi T."/>
            <person name="Janes D.E."/>
            <person name="Khan S.Y."/>
            <person name="Kohno S."/>
            <person name="de Koning A.J."/>
            <person name="Lance S.L."/>
            <person name="McCarthy F.M."/>
            <person name="McCormack J.E."/>
            <person name="Merchant M.E."/>
            <person name="Peterson D.G."/>
            <person name="Pollock D.D."/>
            <person name="Pourmand N."/>
            <person name="Raney B.J."/>
            <person name="Roessler K.A."/>
            <person name="Sanford J.R."/>
            <person name="Sawyer R.H."/>
            <person name="Schmidt C.J."/>
            <person name="Triplett E.W."/>
            <person name="Tuberville T.D."/>
            <person name="Venegas-Anaya M."/>
            <person name="Howard J.T."/>
            <person name="Jarvis E.D."/>
            <person name="Guillette L.J.Jr."/>
            <person name="Glenn T.C."/>
            <person name="Green R.E."/>
            <person name="Ray D.A."/>
        </authorList>
    </citation>
    <scope>NUCLEOTIDE SEQUENCE [LARGE SCALE GENOMIC DNA]</scope>
    <source>
        <strain evidence="2">KSC_2009_1</strain>
    </source>
</reference>
<evidence type="ECO:0000256" key="1">
    <source>
        <dbReference type="SAM" id="Phobius"/>
    </source>
</evidence>
<evidence type="ECO:0000313" key="3">
    <source>
        <dbReference type="Proteomes" id="UP000050525"/>
    </source>
</evidence>
<protein>
    <submittedName>
        <fullName evidence="2">Uncharacterized protein</fullName>
    </submittedName>
</protein>
<dbReference type="AlphaFoldDB" id="A0A151NF05"/>
<keyword evidence="1" id="KW-0472">Membrane</keyword>
<organism evidence="2 3">
    <name type="scientific">Alligator mississippiensis</name>
    <name type="common">American alligator</name>
    <dbReference type="NCBI Taxonomy" id="8496"/>
    <lineage>
        <taxon>Eukaryota</taxon>
        <taxon>Metazoa</taxon>
        <taxon>Chordata</taxon>
        <taxon>Craniata</taxon>
        <taxon>Vertebrata</taxon>
        <taxon>Euteleostomi</taxon>
        <taxon>Archelosauria</taxon>
        <taxon>Archosauria</taxon>
        <taxon>Crocodylia</taxon>
        <taxon>Alligatoridae</taxon>
        <taxon>Alligatorinae</taxon>
        <taxon>Alligator</taxon>
    </lineage>
</organism>